<name>A0ABS4HWK2_9BACL</name>
<gene>
    <name evidence="1" type="ORF">J2Z65_002245</name>
</gene>
<dbReference type="Proteomes" id="UP001519344">
    <property type="component" value="Unassembled WGS sequence"/>
</dbReference>
<sequence length="69" mass="8092">MWAATEILILYKSMKQCLTLDKLNTVFLHLLDVQVQVNTRINSIGRYTFFCIKHAYFYIGIFSSINGER</sequence>
<accession>A0ABS4HWK2</accession>
<proteinExistence type="predicted"/>
<evidence type="ECO:0000313" key="1">
    <source>
        <dbReference type="EMBL" id="MBP1963029.1"/>
    </source>
</evidence>
<dbReference type="EMBL" id="JAGGKV010000004">
    <property type="protein sequence ID" value="MBP1963029.1"/>
    <property type="molecule type" value="Genomic_DNA"/>
</dbReference>
<keyword evidence="2" id="KW-1185">Reference proteome</keyword>
<evidence type="ECO:0000313" key="2">
    <source>
        <dbReference type="Proteomes" id="UP001519344"/>
    </source>
</evidence>
<organism evidence="1 2">
    <name type="scientific">Paenibacillus aceris</name>
    <dbReference type="NCBI Taxonomy" id="869555"/>
    <lineage>
        <taxon>Bacteria</taxon>
        <taxon>Bacillati</taxon>
        <taxon>Bacillota</taxon>
        <taxon>Bacilli</taxon>
        <taxon>Bacillales</taxon>
        <taxon>Paenibacillaceae</taxon>
        <taxon>Paenibacillus</taxon>
    </lineage>
</organism>
<comment type="caution">
    <text evidence="1">The sequence shown here is derived from an EMBL/GenBank/DDBJ whole genome shotgun (WGS) entry which is preliminary data.</text>
</comment>
<protein>
    <submittedName>
        <fullName evidence="1">Uncharacterized protein</fullName>
    </submittedName>
</protein>
<reference evidence="1 2" key="1">
    <citation type="submission" date="2021-03" db="EMBL/GenBank/DDBJ databases">
        <title>Genomic Encyclopedia of Type Strains, Phase IV (KMG-IV): sequencing the most valuable type-strain genomes for metagenomic binning, comparative biology and taxonomic classification.</title>
        <authorList>
            <person name="Goeker M."/>
        </authorList>
    </citation>
    <scope>NUCLEOTIDE SEQUENCE [LARGE SCALE GENOMIC DNA]</scope>
    <source>
        <strain evidence="1 2">DSM 24950</strain>
    </source>
</reference>